<accession>A0A9P5XF10</accession>
<organism evidence="3 4">
    <name type="scientific">Macrolepiota fuliginosa MF-IS2</name>
    <dbReference type="NCBI Taxonomy" id="1400762"/>
    <lineage>
        <taxon>Eukaryota</taxon>
        <taxon>Fungi</taxon>
        <taxon>Dikarya</taxon>
        <taxon>Basidiomycota</taxon>
        <taxon>Agaricomycotina</taxon>
        <taxon>Agaricomycetes</taxon>
        <taxon>Agaricomycetidae</taxon>
        <taxon>Agaricales</taxon>
        <taxon>Agaricineae</taxon>
        <taxon>Agaricaceae</taxon>
        <taxon>Macrolepiota</taxon>
    </lineage>
</organism>
<dbReference type="PROSITE" id="PS50030">
    <property type="entry name" value="UBA"/>
    <property type="match status" value="1"/>
</dbReference>
<dbReference type="EMBL" id="MU151111">
    <property type="protein sequence ID" value="KAF9450168.1"/>
    <property type="molecule type" value="Genomic_DNA"/>
</dbReference>
<dbReference type="PANTHER" id="PTHR15397">
    <property type="entry name" value="SODIUM-GLUCOSE COTRANSPORTER REGULATORY PROTEIN -RELATED"/>
    <property type="match status" value="1"/>
</dbReference>
<dbReference type="InterPro" id="IPR015940">
    <property type="entry name" value="UBA"/>
</dbReference>
<dbReference type="SUPFAM" id="SSF46934">
    <property type="entry name" value="UBA-like"/>
    <property type="match status" value="1"/>
</dbReference>
<feature type="compositionally biased region" description="Low complexity" evidence="1">
    <location>
        <begin position="110"/>
        <end position="120"/>
    </location>
</feature>
<comment type="caution">
    <text evidence="3">The sequence shown here is derived from an EMBL/GenBank/DDBJ whole genome shotgun (WGS) entry which is preliminary data.</text>
</comment>
<evidence type="ECO:0000256" key="1">
    <source>
        <dbReference type="SAM" id="MobiDB-lite"/>
    </source>
</evidence>
<evidence type="ECO:0000313" key="4">
    <source>
        <dbReference type="Proteomes" id="UP000807342"/>
    </source>
</evidence>
<dbReference type="AlphaFoldDB" id="A0A9P5XF10"/>
<sequence>MLKAHQACIDLEKNVLRIQGREVKFLSEHELPDKARIMDAGEGASSGPGTAGGSGNTGGATTPGGRSTFPGGGSTFPGGGSTFPGGGSTFPGGGSTFPGSGQALGSSPGTRAPPAQQRTPAPNPASRHPEDKIRLLMDLGATREIAISSLDAAGGNVDVAASLLF</sequence>
<dbReference type="Gene3D" id="1.10.8.10">
    <property type="entry name" value="DNA helicase RuvA subunit, C-terminal domain"/>
    <property type="match status" value="1"/>
</dbReference>
<dbReference type="CDD" id="cd14309">
    <property type="entry name" value="UBA_scDdi1_like"/>
    <property type="match status" value="1"/>
</dbReference>
<dbReference type="PANTHER" id="PTHR15397:SF3">
    <property type="entry name" value="DNA DAMAGE INDUCIBLE 1 HOMOLOG 2"/>
    <property type="match status" value="1"/>
</dbReference>
<protein>
    <recommendedName>
        <fullName evidence="2">UBA domain-containing protein</fullName>
    </recommendedName>
</protein>
<feature type="region of interest" description="Disordered" evidence="1">
    <location>
        <begin position="39"/>
        <end position="130"/>
    </location>
</feature>
<dbReference type="OrthoDB" id="1047367at2759"/>
<reference evidence="3" key="1">
    <citation type="submission" date="2020-11" db="EMBL/GenBank/DDBJ databases">
        <authorList>
            <consortium name="DOE Joint Genome Institute"/>
            <person name="Ahrendt S."/>
            <person name="Riley R."/>
            <person name="Andreopoulos W."/>
            <person name="Labutti K."/>
            <person name="Pangilinan J."/>
            <person name="Ruiz-Duenas F.J."/>
            <person name="Barrasa J.M."/>
            <person name="Sanchez-Garcia M."/>
            <person name="Camarero S."/>
            <person name="Miyauchi S."/>
            <person name="Serrano A."/>
            <person name="Linde D."/>
            <person name="Babiker R."/>
            <person name="Drula E."/>
            <person name="Ayuso-Fernandez I."/>
            <person name="Pacheco R."/>
            <person name="Padilla G."/>
            <person name="Ferreira P."/>
            <person name="Barriuso J."/>
            <person name="Kellner H."/>
            <person name="Castanera R."/>
            <person name="Alfaro M."/>
            <person name="Ramirez L."/>
            <person name="Pisabarro A.G."/>
            <person name="Kuo A."/>
            <person name="Tritt A."/>
            <person name="Lipzen A."/>
            <person name="He G."/>
            <person name="Yan M."/>
            <person name="Ng V."/>
            <person name="Cullen D."/>
            <person name="Martin F."/>
            <person name="Rosso M.-N."/>
            <person name="Henrissat B."/>
            <person name="Hibbett D."/>
            <person name="Martinez A.T."/>
            <person name="Grigoriev I.V."/>
        </authorList>
    </citation>
    <scope>NUCLEOTIDE SEQUENCE</scope>
    <source>
        <strain evidence="3">MF-IS2</strain>
    </source>
</reference>
<feature type="compositionally biased region" description="Gly residues" evidence="1">
    <location>
        <begin position="44"/>
        <end position="62"/>
    </location>
</feature>
<dbReference type="InterPro" id="IPR009060">
    <property type="entry name" value="UBA-like_sf"/>
</dbReference>
<evidence type="ECO:0000259" key="2">
    <source>
        <dbReference type="PROSITE" id="PS50030"/>
    </source>
</evidence>
<keyword evidence="4" id="KW-1185">Reference proteome</keyword>
<proteinExistence type="predicted"/>
<name>A0A9P5XF10_9AGAR</name>
<dbReference type="Proteomes" id="UP000807342">
    <property type="component" value="Unassembled WGS sequence"/>
</dbReference>
<gene>
    <name evidence="3" type="ORF">P691DRAFT_496562</name>
</gene>
<feature type="domain" description="UBA" evidence="2">
    <location>
        <begin position="127"/>
        <end position="165"/>
    </location>
</feature>
<feature type="compositionally biased region" description="Gly residues" evidence="1">
    <location>
        <begin position="70"/>
        <end position="96"/>
    </location>
</feature>
<evidence type="ECO:0000313" key="3">
    <source>
        <dbReference type="EMBL" id="KAF9450168.1"/>
    </source>
</evidence>